<evidence type="ECO:0000256" key="1">
    <source>
        <dbReference type="ARBA" id="ARBA00022490"/>
    </source>
</evidence>
<dbReference type="PANTHER" id="PTHR43861">
    <property type="entry name" value="TRANS-ACONITATE 2-METHYLTRANSFERASE-RELATED"/>
    <property type="match status" value="1"/>
</dbReference>
<comment type="caution">
    <text evidence="7">The sequence shown here is derived from an EMBL/GenBank/DDBJ whole genome shotgun (WGS) entry which is preliminary data.</text>
</comment>
<dbReference type="InterPro" id="IPR023506">
    <property type="entry name" value="Trans-aconitate_MeTrfase"/>
</dbReference>
<dbReference type="InterPro" id="IPR041698">
    <property type="entry name" value="Methyltransf_25"/>
</dbReference>
<dbReference type="Proteomes" id="UP000294513">
    <property type="component" value="Unassembled WGS sequence"/>
</dbReference>
<comment type="function">
    <text evidence="5">Catalyzes the S-adenosylmethionine monomethyl esterification of trans-aconitate.</text>
</comment>
<evidence type="ECO:0000256" key="2">
    <source>
        <dbReference type="ARBA" id="ARBA00022603"/>
    </source>
</evidence>
<comment type="subcellular location">
    <subcellularLocation>
        <location evidence="5">Cytoplasm</location>
    </subcellularLocation>
</comment>
<dbReference type="NCBIfam" id="NF010703">
    <property type="entry name" value="PRK14103.1"/>
    <property type="match status" value="1"/>
</dbReference>
<protein>
    <recommendedName>
        <fullName evidence="5">Trans-aconitate 2-methyltransferase</fullName>
        <ecNumber evidence="5">2.1.1.144</ecNumber>
    </recommendedName>
</protein>
<organism evidence="7 8">
    <name type="scientific">Actinomadura rubrisoli</name>
    <dbReference type="NCBI Taxonomy" id="2530368"/>
    <lineage>
        <taxon>Bacteria</taxon>
        <taxon>Bacillati</taxon>
        <taxon>Actinomycetota</taxon>
        <taxon>Actinomycetes</taxon>
        <taxon>Streptosporangiales</taxon>
        <taxon>Thermomonosporaceae</taxon>
        <taxon>Actinomadura</taxon>
    </lineage>
</organism>
<evidence type="ECO:0000256" key="3">
    <source>
        <dbReference type="ARBA" id="ARBA00022679"/>
    </source>
</evidence>
<keyword evidence="3 5" id="KW-0808">Transferase</keyword>
<dbReference type="GO" id="GO:0005737">
    <property type="term" value="C:cytoplasm"/>
    <property type="evidence" value="ECO:0007669"/>
    <property type="project" value="UniProtKB-SubCell"/>
</dbReference>
<keyword evidence="4 5" id="KW-0949">S-adenosyl-L-methionine</keyword>
<dbReference type="SUPFAM" id="SSF53335">
    <property type="entry name" value="S-adenosyl-L-methionine-dependent methyltransferases"/>
    <property type="match status" value="1"/>
</dbReference>
<dbReference type="Gene3D" id="1.10.150.290">
    <property type="entry name" value="S-adenosyl-L-methionine-dependent methyltransferases"/>
    <property type="match status" value="1"/>
</dbReference>
<dbReference type="InterPro" id="IPR029063">
    <property type="entry name" value="SAM-dependent_MTases_sf"/>
</dbReference>
<sequence>MSREAVWDPAQYGIFGDERARPFAELIGRIGGAEPGHVVDLGCGSGELTATLAARWPDAVVQGIDSSPEMIAAARAHEIPGRLAFEVADVASWRPEPVDVVVSNAVLHWVPEHLELLPQWIDALAPGGRLAFQVPGNFGAPSHVLLRELCRSPKWIERIRDIPRADPVLGPTGYLDLLARHGHAVDAWETTYTQVLHGDDPVFEWVKGSTLRPVLSALGTDAEDFLDEYRQLLRDAYPVAPYGTIFPFRRVFVVARKNAP</sequence>
<proteinExistence type="inferred from homology"/>
<keyword evidence="1 5" id="KW-0963">Cytoplasm</keyword>
<evidence type="ECO:0000259" key="6">
    <source>
        <dbReference type="Pfam" id="PF13649"/>
    </source>
</evidence>
<dbReference type="EMBL" id="SMKU01000200">
    <property type="protein sequence ID" value="TDD77666.1"/>
    <property type="molecule type" value="Genomic_DNA"/>
</dbReference>
<comment type="similarity">
    <text evidence="5">Belongs to the methyltransferase superfamily. Tam family.</text>
</comment>
<dbReference type="GO" id="GO:0032259">
    <property type="term" value="P:methylation"/>
    <property type="evidence" value="ECO:0007669"/>
    <property type="project" value="UniProtKB-KW"/>
</dbReference>
<dbReference type="PANTHER" id="PTHR43861:SF1">
    <property type="entry name" value="TRANS-ACONITATE 2-METHYLTRANSFERASE"/>
    <property type="match status" value="1"/>
</dbReference>
<reference evidence="7 8" key="1">
    <citation type="submission" date="2019-03" db="EMBL/GenBank/DDBJ databases">
        <title>Draft genome sequences of novel Actinobacteria.</title>
        <authorList>
            <person name="Sahin N."/>
            <person name="Ay H."/>
            <person name="Saygin H."/>
        </authorList>
    </citation>
    <scope>NUCLEOTIDE SEQUENCE [LARGE SCALE GENOMIC DNA]</scope>
    <source>
        <strain evidence="7 8">H3C3</strain>
    </source>
</reference>
<dbReference type="CDD" id="cd02440">
    <property type="entry name" value="AdoMet_MTases"/>
    <property type="match status" value="1"/>
</dbReference>
<accession>A0A4R5B0L6</accession>
<dbReference type="Gene3D" id="3.40.50.150">
    <property type="entry name" value="Vaccinia Virus protein VP39"/>
    <property type="match status" value="1"/>
</dbReference>
<comment type="catalytic activity">
    <reaction evidence="5">
        <text>trans-aconitate + S-adenosyl-L-methionine = (E)-3-(methoxycarbonyl)pent-2-enedioate + S-adenosyl-L-homocysteine</text>
        <dbReference type="Rhea" id="RHEA:14969"/>
        <dbReference type="ChEBI" id="CHEBI:15708"/>
        <dbReference type="ChEBI" id="CHEBI:57470"/>
        <dbReference type="ChEBI" id="CHEBI:57856"/>
        <dbReference type="ChEBI" id="CHEBI:59789"/>
        <dbReference type="EC" id="2.1.1.144"/>
    </reaction>
</comment>
<dbReference type="HAMAP" id="MF_00560">
    <property type="entry name" value="Tran_acon_Me_trans"/>
    <property type="match status" value="1"/>
</dbReference>
<evidence type="ECO:0000256" key="4">
    <source>
        <dbReference type="ARBA" id="ARBA00022691"/>
    </source>
</evidence>
<feature type="domain" description="Methyltransferase" evidence="6">
    <location>
        <begin position="38"/>
        <end position="128"/>
    </location>
</feature>
<name>A0A4R5B0L6_9ACTN</name>
<keyword evidence="8" id="KW-1185">Reference proteome</keyword>
<dbReference type="Pfam" id="PF13649">
    <property type="entry name" value="Methyltransf_25"/>
    <property type="match status" value="1"/>
</dbReference>
<dbReference type="GO" id="GO:0030798">
    <property type="term" value="F:trans-aconitate 2-methyltransferase activity"/>
    <property type="evidence" value="ECO:0007669"/>
    <property type="project" value="UniProtKB-UniRule"/>
</dbReference>
<dbReference type="InterPro" id="IPR023149">
    <property type="entry name" value="Trans_acon_MeTrfase_C"/>
</dbReference>
<dbReference type="OrthoDB" id="9795085at2"/>
<keyword evidence="2 5" id="KW-0489">Methyltransferase</keyword>
<dbReference type="AlphaFoldDB" id="A0A4R5B0L6"/>
<evidence type="ECO:0000313" key="8">
    <source>
        <dbReference type="Proteomes" id="UP000294513"/>
    </source>
</evidence>
<evidence type="ECO:0000256" key="5">
    <source>
        <dbReference type="HAMAP-Rule" id="MF_00560"/>
    </source>
</evidence>
<gene>
    <name evidence="5" type="primary">tam</name>
    <name evidence="7" type="ORF">E1298_29815</name>
</gene>
<dbReference type="EC" id="2.1.1.144" evidence="5"/>
<dbReference type="RefSeq" id="WP_131899101.1">
    <property type="nucleotide sequence ID" value="NZ_SMKU01000200.1"/>
</dbReference>
<evidence type="ECO:0000313" key="7">
    <source>
        <dbReference type="EMBL" id="TDD77666.1"/>
    </source>
</evidence>